<sequence>MKASDLIVAGELILSGPVLLDEYASWMYEEEVFFCPRMVREALQELGEGRVTVRLNSDGGHVWGGEQVRAILAGHPGGTDIVVEGLAASSASLIFMAGTSRRMSSGSQLMIHDPSGYAWGTEKELRKAADDLDRAANLYASVYASASGKSPEEVREIMKAETWYSPEEAVAEGFADSIDGASTDDRVPVAAYATMEAALEAYTLSAKSFRAMHVRKREGYLPPNNSTAARSEPDGGTSAISANPSEMEIIMTKPNPAAHAVTPTTPAVEPAPVMTAPDVVAAERARARGIREMSAAFVASGRLAQADVDTLIDDGTSVADASARFMSIMAAAEPVGRSSSPTAQITRDETEARREGLVQAMMRNYEGPGAQFRGMRLRGLAMELSGAGRSYSDTESIRLGMRATTMLGGALGVSDFAYITTEVMNRSLIAEYARRGANWQVVTGAPMTAADFRELHAVRFGGDFQLKTVKENGEYQEATLNDQAEGLKVERRGRTINLTFEAVVNDDMGAFDRIPREFAMAARVMESSMVWSLIRTNAVLKSDNVALFHATHKNLAGSAGAISVTTVGAGRKALWEQTAFGSKDKDDFLQVEPNLLIVPPALEVDALQFATATTPARDGDINPYKGTLRPITVPNIGAAAGGSDTAWYLVSEDLPPISVAYLEGYEAPTVQTIEGMNPDKVTMNARHIFGAAASEFRGAYKNAGA</sequence>
<feature type="region of interest" description="Disordered" evidence="4">
    <location>
        <begin position="220"/>
        <end position="241"/>
    </location>
</feature>
<dbReference type="Pfam" id="PF25209">
    <property type="entry name" value="Phage_capsid_4"/>
    <property type="match status" value="1"/>
</dbReference>
<dbReference type="Pfam" id="PF00574">
    <property type="entry name" value="CLP_protease"/>
    <property type="match status" value="1"/>
</dbReference>
<dbReference type="RefSeq" id="WP_353472330.1">
    <property type="nucleotide sequence ID" value="NZ_CP123384.1"/>
</dbReference>
<dbReference type="CDD" id="cd07016">
    <property type="entry name" value="S14_ClpP_1"/>
    <property type="match status" value="1"/>
</dbReference>
<dbReference type="AlphaFoldDB" id="A0AAU8AFJ1"/>
<keyword evidence="3" id="KW-0720">Serine protease</keyword>
<protein>
    <submittedName>
        <fullName evidence="5">ATP-dependent Clp protease proteolytic subunit</fullName>
    </submittedName>
</protein>
<dbReference type="SUPFAM" id="SSF52096">
    <property type="entry name" value="ClpP/crotonase"/>
    <property type="match status" value="1"/>
</dbReference>
<name>A0AAU8AFJ1_9RHOB</name>
<evidence type="ECO:0000256" key="1">
    <source>
        <dbReference type="ARBA" id="ARBA00022670"/>
    </source>
</evidence>
<dbReference type="GO" id="GO:0004252">
    <property type="term" value="F:serine-type endopeptidase activity"/>
    <property type="evidence" value="ECO:0007669"/>
    <property type="project" value="TreeGrafter"/>
</dbReference>
<dbReference type="PANTHER" id="PTHR10381:SF70">
    <property type="entry name" value="ATP-DEPENDENT CLP PROTEASE PROTEOLYTIC SUBUNIT"/>
    <property type="match status" value="1"/>
</dbReference>
<dbReference type="GO" id="GO:0051117">
    <property type="term" value="F:ATPase binding"/>
    <property type="evidence" value="ECO:0007669"/>
    <property type="project" value="TreeGrafter"/>
</dbReference>
<dbReference type="NCBIfam" id="NF045542">
    <property type="entry name" value="Clp_rel_HeadMat"/>
    <property type="match status" value="1"/>
</dbReference>
<dbReference type="PANTHER" id="PTHR10381">
    <property type="entry name" value="ATP-DEPENDENT CLP PROTEASE PROTEOLYTIC SUBUNIT"/>
    <property type="match status" value="1"/>
</dbReference>
<dbReference type="GO" id="GO:0006515">
    <property type="term" value="P:protein quality control for misfolded or incompletely synthesized proteins"/>
    <property type="evidence" value="ECO:0007669"/>
    <property type="project" value="TreeGrafter"/>
</dbReference>
<dbReference type="Gene3D" id="3.90.226.10">
    <property type="entry name" value="2-enoyl-CoA Hydratase, Chain A, domain 1"/>
    <property type="match status" value="1"/>
</dbReference>
<dbReference type="GO" id="GO:0004176">
    <property type="term" value="F:ATP-dependent peptidase activity"/>
    <property type="evidence" value="ECO:0007669"/>
    <property type="project" value="TreeGrafter"/>
</dbReference>
<dbReference type="InterPro" id="IPR023562">
    <property type="entry name" value="ClpP/TepA"/>
</dbReference>
<dbReference type="EMBL" id="CP123384">
    <property type="protein sequence ID" value="XCC93508.1"/>
    <property type="molecule type" value="Genomic_DNA"/>
</dbReference>
<evidence type="ECO:0000256" key="3">
    <source>
        <dbReference type="ARBA" id="ARBA00022825"/>
    </source>
</evidence>
<gene>
    <name evidence="5" type="ORF">PVT71_13640</name>
</gene>
<proteinExistence type="predicted"/>
<dbReference type="GO" id="GO:0009368">
    <property type="term" value="C:endopeptidase Clp complex"/>
    <property type="evidence" value="ECO:0007669"/>
    <property type="project" value="TreeGrafter"/>
</dbReference>
<organism evidence="5">
    <name type="scientific">Alloyangia sp. H15</name>
    <dbReference type="NCBI Taxonomy" id="3029062"/>
    <lineage>
        <taxon>Bacteria</taxon>
        <taxon>Pseudomonadati</taxon>
        <taxon>Pseudomonadota</taxon>
        <taxon>Alphaproteobacteria</taxon>
        <taxon>Rhodobacterales</taxon>
        <taxon>Roseobacteraceae</taxon>
        <taxon>Alloyangia</taxon>
    </lineage>
</organism>
<accession>A0AAU8AFJ1</accession>
<evidence type="ECO:0000313" key="5">
    <source>
        <dbReference type="EMBL" id="XCC93508.1"/>
    </source>
</evidence>
<reference evidence="5" key="1">
    <citation type="submission" date="2023-02" db="EMBL/GenBank/DDBJ databases">
        <title>Description and genomic characterization of Salipiger bruguierae sp. nov., isolated from the sediment of mangrove plant Bruguiera sexangula.</title>
        <authorList>
            <person name="Long M."/>
        </authorList>
    </citation>
    <scope>NUCLEOTIDE SEQUENCE</scope>
    <source>
        <strain evidence="5">H15</strain>
    </source>
</reference>
<keyword evidence="2" id="KW-0378">Hydrolase</keyword>
<dbReference type="InterPro" id="IPR029045">
    <property type="entry name" value="ClpP/crotonase-like_dom_sf"/>
</dbReference>
<keyword evidence="1 5" id="KW-0645">Protease</keyword>
<evidence type="ECO:0000256" key="4">
    <source>
        <dbReference type="SAM" id="MobiDB-lite"/>
    </source>
</evidence>
<evidence type="ECO:0000256" key="2">
    <source>
        <dbReference type="ARBA" id="ARBA00022801"/>
    </source>
</evidence>